<dbReference type="Pfam" id="PF01471">
    <property type="entry name" value="PG_binding_1"/>
    <property type="match status" value="1"/>
</dbReference>
<dbReference type="EMBL" id="AP023366">
    <property type="protein sequence ID" value="BCJ85086.1"/>
    <property type="molecule type" value="Genomic_DNA"/>
</dbReference>
<dbReference type="PROSITE" id="PS51935">
    <property type="entry name" value="NLPC_P60"/>
    <property type="match status" value="1"/>
</dbReference>
<proteinExistence type="inferred from homology"/>
<name>A0A7I8D8E8_9BACL</name>
<evidence type="ECO:0000259" key="5">
    <source>
        <dbReference type="PROSITE" id="PS51935"/>
    </source>
</evidence>
<reference evidence="6 7" key="1">
    <citation type="submission" date="2020-08" db="EMBL/GenBank/DDBJ databases">
        <title>Complete Genome Sequence of Effusibacillus dendaii Strain skT53, Isolated from Farmland soil.</title>
        <authorList>
            <person name="Konishi T."/>
            <person name="Kawasaki H."/>
        </authorList>
    </citation>
    <scope>NUCLEOTIDE SEQUENCE [LARGE SCALE GENOMIC DNA]</scope>
    <source>
        <strain evidence="7">skT53</strain>
    </source>
</reference>
<dbReference type="InterPro" id="IPR000064">
    <property type="entry name" value="NLP_P60_dom"/>
</dbReference>
<dbReference type="GO" id="GO:0008234">
    <property type="term" value="F:cysteine-type peptidase activity"/>
    <property type="evidence" value="ECO:0007669"/>
    <property type="project" value="UniProtKB-KW"/>
</dbReference>
<feature type="domain" description="NlpC/P60" evidence="5">
    <location>
        <begin position="70"/>
        <end position="190"/>
    </location>
</feature>
<dbReference type="PANTHER" id="PTHR47053">
    <property type="entry name" value="MUREIN DD-ENDOPEPTIDASE MEPH-RELATED"/>
    <property type="match status" value="1"/>
</dbReference>
<dbReference type="SUPFAM" id="SSF54001">
    <property type="entry name" value="Cysteine proteinases"/>
    <property type="match status" value="1"/>
</dbReference>
<evidence type="ECO:0000313" key="7">
    <source>
        <dbReference type="Proteomes" id="UP000593802"/>
    </source>
</evidence>
<evidence type="ECO:0000256" key="3">
    <source>
        <dbReference type="ARBA" id="ARBA00022801"/>
    </source>
</evidence>
<accession>A0A7I8D8E8</accession>
<dbReference type="InterPro" id="IPR002477">
    <property type="entry name" value="Peptidoglycan-bd-like"/>
</dbReference>
<sequence length="190" mass="20363">MTAIQQQLRILGYFTYPSNTGYYGELTEGAVKAFQKDNGIEVTGKVGPTTAKILADVAAKNEANWKQSNAAKSSQLIDTAESLIGTPYAWGGTSPSGFDCSGFVNYVFKNTKGIQLGRTTGDMYSEGTPVTDLQPGDLVFFATYSSGPSHVGIYVGDNQFISSTDSYGVKIDSLSNSYWGPRYLGAKRIG</sequence>
<dbReference type="AlphaFoldDB" id="A0A7I8D8E8"/>
<dbReference type="GO" id="GO:0006508">
    <property type="term" value="P:proteolysis"/>
    <property type="evidence" value="ECO:0007669"/>
    <property type="project" value="UniProtKB-KW"/>
</dbReference>
<dbReference type="InterPro" id="IPR051202">
    <property type="entry name" value="Peptidase_C40"/>
</dbReference>
<dbReference type="Proteomes" id="UP000593802">
    <property type="component" value="Chromosome"/>
</dbReference>
<keyword evidence="4" id="KW-0788">Thiol protease</keyword>
<dbReference type="Pfam" id="PF00877">
    <property type="entry name" value="NLPC_P60"/>
    <property type="match status" value="1"/>
</dbReference>
<dbReference type="InterPro" id="IPR036366">
    <property type="entry name" value="PGBDSf"/>
</dbReference>
<gene>
    <name evidence="6" type="ORF">skT53_00710</name>
</gene>
<dbReference type="SUPFAM" id="SSF47090">
    <property type="entry name" value="PGBD-like"/>
    <property type="match status" value="1"/>
</dbReference>
<protein>
    <submittedName>
        <fullName evidence="6">Hydrolase</fullName>
    </submittedName>
</protein>
<keyword evidence="3 6" id="KW-0378">Hydrolase</keyword>
<dbReference type="Gene3D" id="1.10.101.10">
    <property type="entry name" value="PGBD-like superfamily/PGBD"/>
    <property type="match status" value="1"/>
</dbReference>
<evidence type="ECO:0000256" key="1">
    <source>
        <dbReference type="ARBA" id="ARBA00007074"/>
    </source>
</evidence>
<dbReference type="Gene3D" id="3.90.1720.10">
    <property type="entry name" value="endopeptidase domain like (from Nostoc punctiforme)"/>
    <property type="match status" value="1"/>
</dbReference>
<dbReference type="KEGG" id="eff:skT53_00710"/>
<dbReference type="PANTHER" id="PTHR47053:SF1">
    <property type="entry name" value="MUREIN DD-ENDOPEPTIDASE MEPH-RELATED"/>
    <property type="match status" value="1"/>
</dbReference>
<keyword evidence="7" id="KW-1185">Reference proteome</keyword>
<keyword evidence="2" id="KW-0645">Protease</keyword>
<dbReference type="InterPro" id="IPR036365">
    <property type="entry name" value="PGBD-like_sf"/>
</dbReference>
<evidence type="ECO:0000256" key="4">
    <source>
        <dbReference type="ARBA" id="ARBA00022807"/>
    </source>
</evidence>
<evidence type="ECO:0000256" key="2">
    <source>
        <dbReference type="ARBA" id="ARBA00022670"/>
    </source>
</evidence>
<comment type="similarity">
    <text evidence="1">Belongs to the peptidase C40 family.</text>
</comment>
<evidence type="ECO:0000313" key="6">
    <source>
        <dbReference type="EMBL" id="BCJ85086.1"/>
    </source>
</evidence>
<organism evidence="6 7">
    <name type="scientific">Effusibacillus dendaii</name>
    <dbReference type="NCBI Taxonomy" id="2743772"/>
    <lineage>
        <taxon>Bacteria</taxon>
        <taxon>Bacillati</taxon>
        <taxon>Bacillota</taxon>
        <taxon>Bacilli</taxon>
        <taxon>Bacillales</taxon>
        <taxon>Alicyclobacillaceae</taxon>
        <taxon>Effusibacillus</taxon>
    </lineage>
</organism>
<dbReference type="InterPro" id="IPR038765">
    <property type="entry name" value="Papain-like_cys_pep_sf"/>
</dbReference>